<evidence type="ECO:0000313" key="4">
    <source>
        <dbReference type="Proteomes" id="UP000070513"/>
    </source>
</evidence>
<evidence type="ECO:0000256" key="1">
    <source>
        <dbReference type="SAM" id="SignalP"/>
    </source>
</evidence>
<dbReference type="RefSeq" id="WP_062647094.1">
    <property type="nucleotide sequence ID" value="NZ_LPUR01000001.1"/>
</dbReference>
<proteinExistence type="predicted"/>
<accession>A0A135WHL0</accession>
<feature type="chain" id="PRO_5007467989" description="DUF3347 domain-containing protein" evidence="1">
    <location>
        <begin position="21"/>
        <end position="157"/>
    </location>
</feature>
<evidence type="ECO:0000259" key="2">
    <source>
        <dbReference type="Pfam" id="PF11827"/>
    </source>
</evidence>
<protein>
    <recommendedName>
        <fullName evidence="2">DUF3347 domain-containing protein</fullName>
    </recommendedName>
</protein>
<feature type="signal peptide" evidence="1">
    <location>
        <begin position="1"/>
        <end position="20"/>
    </location>
</feature>
<reference evidence="3 4" key="2">
    <citation type="journal article" date="2016" name="Genome Announc.">
        <title>Draft Genome Sequence of a Biocontrol Rhizobacterium, Chryseobacterium kwangjuense Strain KJ1R5, Isolated from Pepper (Capsicum annuum).</title>
        <authorList>
            <person name="Jeong J.J."/>
            <person name="Park H."/>
            <person name="Park B.H."/>
            <person name="Mannaa M."/>
            <person name="Sang M.K."/>
            <person name="Choi I.G."/>
            <person name="Kim K.D."/>
        </authorList>
    </citation>
    <scope>NUCLEOTIDE SEQUENCE [LARGE SCALE GENOMIC DNA]</scope>
    <source>
        <strain evidence="3 4">KJ1R5</strain>
    </source>
</reference>
<organism evidence="3 4">
    <name type="scientific">Chryseobacterium kwangjuense</name>
    <dbReference type="NCBI Taxonomy" id="267125"/>
    <lineage>
        <taxon>Bacteria</taxon>
        <taxon>Pseudomonadati</taxon>
        <taxon>Bacteroidota</taxon>
        <taxon>Flavobacteriia</taxon>
        <taxon>Flavobacteriales</taxon>
        <taxon>Weeksellaceae</taxon>
        <taxon>Chryseobacterium group</taxon>
        <taxon>Chryseobacterium</taxon>
    </lineage>
</organism>
<dbReference type="AlphaFoldDB" id="A0A135WHL0"/>
<reference evidence="4" key="1">
    <citation type="submission" date="2015-12" db="EMBL/GenBank/DDBJ databases">
        <title>Genome sequence of a biocontrol rhizobacterium Chryseobacterium kwangjuense strain KJ1R5 isolated from pepper (Capsicum annuum L.).</title>
        <authorList>
            <person name="Jeong J.-J."/>
            <person name="Park H."/>
            <person name="Mannaa M."/>
            <person name="Sang M.K."/>
            <person name="Choi I.-G."/>
            <person name="Kim K.D."/>
        </authorList>
    </citation>
    <scope>NUCLEOTIDE SEQUENCE [LARGE SCALE GENOMIC DNA]</scope>
    <source>
        <strain evidence="4">KJ1R5</strain>
    </source>
</reference>
<keyword evidence="1" id="KW-0732">Signal</keyword>
<comment type="caution">
    <text evidence="3">The sequence shown here is derived from an EMBL/GenBank/DDBJ whole genome shotgun (WGS) entry which is preliminary data.</text>
</comment>
<gene>
    <name evidence="3" type="ORF">AU378_01075</name>
</gene>
<sequence>MKKYIITAALSLFSVISLSAQSKKDAQVSQLYQNYIAIKSALASDDANKASRAASEFIKTASTVDYKMVSEGNLNILRKDATVISDARNITAQRETFSNLSENMIALTKEFKLSEQPVYVQYCPMADSSWLSNEKQVQNPYYGKSMLSCGSVKSEIK</sequence>
<dbReference type="Pfam" id="PF11827">
    <property type="entry name" value="DUF3347"/>
    <property type="match status" value="1"/>
</dbReference>
<dbReference type="InterPro" id="IPR021782">
    <property type="entry name" value="DUF3347"/>
</dbReference>
<dbReference type="Proteomes" id="UP000070513">
    <property type="component" value="Unassembled WGS sequence"/>
</dbReference>
<name>A0A135WHL0_9FLAO</name>
<feature type="domain" description="DUF3347" evidence="2">
    <location>
        <begin position="31"/>
        <end position="115"/>
    </location>
</feature>
<dbReference type="OrthoDB" id="5513217at2"/>
<dbReference type="EMBL" id="LPUR01000001">
    <property type="protein sequence ID" value="KXH84383.1"/>
    <property type="molecule type" value="Genomic_DNA"/>
</dbReference>
<evidence type="ECO:0000313" key="3">
    <source>
        <dbReference type="EMBL" id="KXH84383.1"/>
    </source>
</evidence>